<gene>
    <name evidence="2" type="ORF">E5082_22135</name>
</gene>
<accession>A0A4Z1DBV6</accession>
<dbReference type="GeneID" id="91529421"/>
<organism evidence="2 3">
    <name type="scientific">Streptomyces griseoluteus</name>
    <dbReference type="NCBI Taxonomy" id="29306"/>
    <lineage>
        <taxon>Bacteria</taxon>
        <taxon>Bacillati</taxon>
        <taxon>Actinomycetota</taxon>
        <taxon>Actinomycetes</taxon>
        <taxon>Kitasatosporales</taxon>
        <taxon>Streptomycetaceae</taxon>
        <taxon>Streptomyces</taxon>
    </lineage>
</organism>
<dbReference type="RefSeq" id="WP_135792992.1">
    <property type="nucleotide sequence ID" value="NZ_BNBQ01000002.1"/>
</dbReference>
<feature type="region of interest" description="Disordered" evidence="1">
    <location>
        <begin position="1"/>
        <end position="20"/>
    </location>
</feature>
<dbReference type="EMBL" id="SRRU01000008">
    <property type="protein sequence ID" value="TGN80108.1"/>
    <property type="molecule type" value="Genomic_DNA"/>
</dbReference>
<keyword evidence="3" id="KW-1185">Reference proteome</keyword>
<feature type="compositionally biased region" description="Basic and acidic residues" evidence="1">
    <location>
        <begin position="1"/>
        <end position="11"/>
    </location>
</feature>
<evidence type="ECO:0000256" key="1">
    <source>
        <dbReference type="SAM" id="MobiDB-lite"/>
    </source>
</evidence>
<name>A0A4Z1DBV6_STRGP</name>
<evidence type="ECO:0000313" key="2">
    <source>
        <dbReference type="EMBL" id="TGN80108.1"/>
    </source>
</evidence>
<reference evidence="2 3" key="1">
    <citation type="submission" date="2019-04" db="EMBL/GenBank/DDBJ databases">
        <title>Streptomyces sp. nov. Bv016 isolated from bark of Buahinia variegata.</title>
        <authorList>
            <person name="Kanchanasin P."/>
            <person name="Tanasupawat S."/>
            <person name="Yuki M."/>
            <person name="Kudo T."/>
        </authorList>
    </citation>
    <scope>NUCLEOTIDE SEQUENCE [LARGE SCALE GENOMIC DNA]</scope>
    <source>
        <strain evidence="2 3">JCM 4765</strain>
    </source>
</reference>
<comment type="caution">
    <text evidence="2">The sequence shown here is derived from an EMBL/GenBank/DDBJ whole genome shotgun (WGS) entry which is preliminary data.</text>
</comment>
<dbReference type="AlphaFoldDB" id="A0A4Z1DBV6"/>
<dbReference type="Proteomes" id="UP000298513">
    <property type="component" value="Unassembled WGS sequence"/>
</dbReference>
<protein>
    <submittedName>
        <fullName evidence="2">Uncharacterized protein</fullName>
    </submittedName>
</protein>
<sequence length="672" mass="74072">MSREHTTRVESTRGVTHTGDGHIYVNLGSAADKPRKPVFRQLPDDQLRWIRRVLVAPVNMGRARNTLEETGTVILDGAPGSGRSATARVLLREHHRPDGAFRELLPAERDELPLYDDPAFVDPGDRLLLDLSTAEAGLWHAARVGLPALRQTVRERRAHLVVVMPHEGTLDPDLQHFRVETGPPAFPMEVLRRHLRAHGVPCEQFLRNDVTVDEFLSERKPMREIADFADRIRRARETAGPGEGFPEWCAAAKRARAGRRAEVADRVAGLPDASQRALMVAVSMLNGAHADVVHWAAALLLSTVGAPEEETPLLQRKDLAQRLSEISARPGPDGRVRFTELDYDSAVRAHFWDHMPDLRPHLGAWAARVVESSDPHLVPDVRDGVVARLAGEYLRTGRPDTLAALAERWGAQGAGRARSEAAVQALTCGLADPAHGRDFRERIYQWCAYRRLTGEFAQVLVQVCADVLALDHPDHALIRLHHLARRERGAAHALQALCDLVAGSRRLRRRLLDRLARGDLAPTDLAIFLRVSDPEPLTDRSVTTRALVDEDRVRRSLITCWRAVLTHAVSRPEGRRVAPRAEIQSWLHWTAEGAGDRGEVLLDLMVAAADRCGEDRGAAFAALYASARQAEFASPGVGAHSTETTDLLLHKIGVAQNLGPAAPSASARRGRS</sequence>
<proteinExistence type="predicted"/>
<evidence type="ECO:0000313" key="3">
    <source>
        <dbReference type="Proteomes" id="UP000298513"/>
    </source>
</evidence>